<sequence>MLNSIPFLWEQTSLNQLPDDGWDAVLRKGAEAKGKRQANMLSALSVTVDPEFR</sequence>
<proteinExistence type="predicted"/>
<protein>
    <recommendedName>
        <fullName evidence="3">Transposase</fullName>
    </recommendedName>
</protein>
<reference evidence="1 2" key="1">
    <citation type="submission" date="2021-03" db="EMBL/GenBank/DDBJ databases">
        <title>Complete Genome Sequence Data of Xenorhabdus budapestensis strain C72, a Candidate Biological Control Agent, from China.</title>
        <authorList>
            <person name="LI B."/>
            <person name="WANG S."/>
            <person name="QIU D."/>
        </authorList>
    </citation>
    <scope>NUCLEOTIDE SEQUENCE [LARGE SCALE GENOMIC DNA]</scope>
    <source>
        <strain evidence="1 2">C-7-2</strain>
    </source>
</reference>
<keyword evidence="2" id="KW-1185">Reference proteome</keyword>
<organism evidence="1 2">
    <name type="scientific">Xenorhabdus budapestensis</name>
    <dbReference type="NCBI Taxonomy" id="290110"/>
    <lineage>
        <taxon>Bacteria</taxon>
        <taxon>Pseudomonadati</taxon>
        <taxon>Pseudomonadota</taxon>
        <taxon>Gammaproteobacteria</taxon>
        <taxon>Enterobacterales</taxon>
        <taxon>Morganellaceae</taxon>
        <taxon>Xenorhabdus</taxon>
    </lineage>
</organism>
<gene>
    <name evidence="1" type="ORF">HGO23_19425</name>
</gene>
<dbReference type="EMBL" id="CP072455">
    <property type="protein sequence ID" value="QTL39871.1"/>
    <property type="molecule type" value="Genomic_DNA"/>
</dbReference>
<evidence type="ECO:0000313" key="2">
    <source>
        <dbReference type="Proteomes" id="UP000665047"/>
    </source>
</evidence>
<accession>A0ABX7VIW6</accession>
<evidence type="ECO:0000313" key="1">
    <source>
        <dbReference type="EMBL" id="QTL39871.1"/>
    </source>
</evidence>
<evidence type="ECO:0008006" key="3">
    <source>
        <dbReference type="Google" id="ProtNLM"/>
    </source>
</evidence>
<dbReference type="RefSeq" id="WP_209027543.1">
    <property type="nucleotide sequence ID" value="NZ_CP072455.1"/>
</dbReference>
<dbReference type="Proteomes" id="UP000665047">
    <property type="component" value="Chromosome"/>
</dbReference>
<name>A0ABX7VIW6_XENBU</name>